<feature type="compositionally biased region" description="Polar residues" evidence="7">
    <location>
        <begin position="756"/>
        <end position="769"/>
    </location>
</feature>
<sequence>MSKLSTQDVIKNGDYLNPDFEPSSLTMAHLLGIFQFHRIDYPSQHNKAKLIEIFNKNVKGNAKTLRKQRLVRQETAASIDGILDGVTGEQIAPAAPSASKEPPKVRRSLRGQQSREASVDAPKRSEVGKRRRASAQPQLGRSKKQQLISPPTLSDASEESEPEPEPKRKKDSEAAGPSARRVSQKFGPGTIDSGWVEDNIFQSGNESSSPVRAPKVKRESSARKSSARKSRMSMSAPPEMSSPTRPNFPASLVSPPQSRFEPELPASVLKPRSPIVPVKSEDVEEFTEDNSGFADVSAEQGFEEEIEEHDQADQGQDDQLLPPDVLDIQKEVSDVSQRLAGTTEIARPIPRTRSITSIVLGLLLRLFMVLCLAASTSVFYVYKLESAPLGFCDTGKSTNSALVSLRKERQALQHCGYRNIGKADLSTCPVLMLTPAPLPDSCTPCPDHASCTRTKVQCDEGYIPKPHLLSLIPYASQLADGLPGLGPVAFPPKCVIDFTRKQNIGRLGKRIDNLLAVERGRRLCAGVGIDKDMDGGDARKWGFEINQLKEMMHSGKDAKAPIREGETYNSAEDFDGYFGEAVDQLKKYGRIISGFDSEGRMYLSSDHEEMSWNCRSTVAIRQGWAEWRKTVIASIGFVLSLFYTKAQLAARRSEDRHVAELVQIALDYLRTQELAHHTDPVSNPHPFLSSTQLRDAILVDEHSVAKRRRLWGRVERVVEGNANVRTNMEEIHGDEVRVWHWVGSSGLMSPAAKRVQPSSPDASYDTSPQRDMVEKAPRRFLA</sequence>
<evidence type="ECO:0000256" key="5">
    <source>
        <dbReference type="ARBA" id="ARBA00023136"/>
    </source>
</evidence>
<dbReference type="PANTHER" id="PTHR47808:SF2">
    <property type="entry name" value="LEM DOMAIN-CONTAINING PROTEIN 2"/>
    <property type="match status" value="1"/>
</dbReference>
<feature type="compositionally biased region" description="Basic and acidic residues" evidence="7">
    <location>
        <begin position="771"/>
        <end position="782"/>
    </location>
</feature>
<dbReference type="AlphaFoldDB" id="A0A0H2R454"/>
<feature type="compositionally biased region" description="Basic and acidic residues" evidence="7">
    <location>
        <begin position="117"/>
        <end position="128"/>
    </location>
</feature>
<evidence type="ECO:0000256" key="4">
    <source>
        <dbReference type="ARBA" id="ARBA00022989"/>
    </source>
</evidence>
<dbReference type="PANTHER" id="PTHR47808">
    <property type="entry name" value="INNER NUCLEAR MEMBRANE PROTEIN HEH2-RELATED"/>
    <property type="match status" value="1"/>
</dbReference>
<evidence type="ECO:0000313" key="11">
    <source>
        <dbReference type="Proteomes" id="UP000053477"/>
    </source>
</evidence>
<dbReference type="OrthoDB" id="5376590at2759"/>
<dbReference type="InParanoid" id="A0A0H2R454"/>
<organism evidence="10 11">
    <name type="scientific">Schizopora paradoxa</name>
    <dbReference type="NCBI Taxonomy" id="27342"/>
    <lineage>
        <taxon>Eukaryota</taxon>
        <taxon>Fungi</taxon>
        <taxon>Dikarya</taxon>
        <taxon>Basidiomycota</taxon>
        <taxon>Agaricomycotina</taxon>
        <taxon>Agaricomycetes</taxon>
        <taxon>Hymenochaetales</taxon>
        <taxon>Schizoporaceae</taxon>
        <taxon>Schizopora</taxon>
    </lineage>
</organism>
<proteinExistence type="predicted"/>
<keyword evidence="11" id="KW-1185">Reference proteome</keyword>
<reference evidence="10 11" key="1">
    <citation type="submission" date="2015-04" db="EMBL/GenBank/DDBJ databases">
        <title>Complete genome sequence of Schizopora paradoxa KUC8140, a cosmopolitan wood degrader in East Asia.</title>
        <authorList>
            <consortium name="DOE Joint Genome Institute"/>
            <person name="Min B."/>
            <person name="Park H."/>
            <person name="Jang Y."/>
            <person name="Kim J.-J."/>
            <person name="Kim K.H."/>
            <person name="Pangilinan J."/>
            <person name="Lipzen A."/>
            <person name="Riley R."/>
            <person name="Grigoriev I.V."/>
            <person name="Spatafora J.W."/>
            <person name="Choi I.-G."/>
        </authorList>
    </citation>
    <scope>NUCLEOTIDE SEQUENCE [LARGE SCALE GENOMIC DNA]</scope>
    <source>
        <strain evidence="10 11">KUC8140</strain>
    </source>
</reference>
<evidence type="ECO:0000256" key="1">
    <source>
        <dbReference type="ARBA" id="ARBA00004540"/>
    </source>
</evidence>
<protein>
    <recommendedName>
        <fullName evidence="12">Man1/Src1 C-terminal domain-containing protein</fullName>
    </recommendedName>
</protein>
<dbReference type="InterPro" id="IPR041885">
    <property type="entry name" value="MAN1_winged_helix_dom"/>
</dbReference>
<feature type="compositionally biased region" description="Polar residues" evidence="7">
    <location>
        <begin position="135"/>
        <end position="155"/>
    </location>
</feature>
<dbReference type="Pfam" id="PF12949">
    <property type="entry name" value="HeH"/>
    <property type="match status" value="1"/>
</dbReference>
<evidence type="ECO:0000256" key="7">
    <source>
        <dbReference type="SAM" id="MobiDB-lite"/>
    </source>
</evidence>
<gene>
    <name evidence="10" type="ORF">SCHPADRAFT_945963</name>
</gene>
<feature type="region of interest" description="Disordered" evidence="7">
    <location>
        <begin position="750"/>
        <end position="782"/>
    </location>
</feature>
<keyword evidence="2" id="KW-0597">Phosphoprotein</keyword>
<dbReference type="Gene3D" id="1.10.10.1180">
    <property type="entry name" value="MAN1, winged-helix domain"/>
    <property type="match status" value="1"/>
</dbReference>
<dbReference type="GO" id="GO:0003682">
    <property type="term" value="F:chromatin binding"/>
    <property type="evidence" value="ECO:0007669"/>
    <property type="project" value="InterPro"/>
</dbReference>
<feature type="region of interest" description="Disordered" evidence="7">
    <location>
        <begin position="93"/>
        <end position="265"/>
    </location>
</feature>
<evidence type="ECO:0000259" key="8">
    <source>
        <dbReference type="Pfam" id="PF09402"/>
    </source>
</evidence>
<dbReference type="InterPro" id="IPR025856">
    <property type="entry name" value="HeH/LEM_domain"/>
</dbReference>
<keyword evidence="4" id="KW-1133">Transmembrane helix</keyword>
<dbReference type="FunCoup" id="A0A0H2R454">
    <property type="interactions" value="33"/>
</dbReference>
<accession>A0A0H2R454</accession>
<evidence type="ECO:0000259" key="9">
    <source>
        <dbReference type="Pfam" id="PF12949"/>
    </source>
</evidence>
<dbReference type="InterPro" id="IPR044780">
    <property type="entry name" value="Heh2/Src1"/>
</dbReference>
<keyword evidence="6" id="KW-0539">Nucleus</keyword>
<evidence type="ECO:0000256" key="2">
    <source>
        <dbReference type="ARBA" id="ARBA00022553"/>
    </source>
</evidence>
<keyword evidence="3" id="KW-0812">Transmembrane</keyword>
<feature type="compositionally biased region" description="Low complexity" evidence="7">
    <location>
        <begin position="232"/>
        <end position="243"/>
    </location>
</feature>
<evidence type="ECO:0000256" key="6">
    <source>
        <dbReference type="ARBA" id="ARBA00023242"/>
    </source>
</evidence>
<dbReference type="CDD" id="cd12935">
    <property type="entry name" value="LEM_like"/>
    <property type="match status" value="1"/>
</dbReference>
<dbReference type="Pfam" id="PF09402">
    <property type="entry name" value="MSC"/>
    <property type="match status" value="1"/>
</dbReference>
<dbReference type="InterPro" id="IPR018996">
    <property type="entry name" value="Man1/Src1-like_C"/>
</dbReference>
<dbReference type="STRING" id="27342.A0A0H2R454"/>
<feature type="domain" description="Man1/Src1-like C-terminal" evidence="8">
    <location>
        <begin position="372"/>
        <end position="744"/>
    </location>
</feature>
<name>A0A0H2R454_9AGAM</name>
<dbReference type="GO" id="GO:0071763">
    <property type="term" value="P:nuclear membrane organization"/>
    <property type="evidence" value="ECO:0007669"/>
    <property type="project" value="TreeGrafter"/>
</dbReference>
<dbReference type="GO" id="GO:0034399">
    <property type="term" value="C:nuclear periphery"/>
    <property type="evidence" value="ECO:0007669"/>
    <property type="project" value="TreeGrafter"/>
</dbReference>
<dbReference type="GO" id="GO:0005783">
    <property type="term" value="C:endoplasmic reticulum"/>
    <property type="evidence" value="ECO:0007669"/>
    <property type="project" value="TreeGrafter"/>
</dbReference>
<evidence type="ECO:0008006" key="12">
    <source>
        <dbReference type="Google" id="ProtNLM"/>
    </source>
</evidence>
<dbReference type="GO" id="GO:0005637">
    <property type="term" value="C:nuclear inner membrane"/>
    <property type="evidence" value="ECO:0007669"/>
    <property type="project" value="UniProtKB-SubCell"/>
</dbReference>
<feature type="compositionally biased region" description="Polar residues" evidence="7">
    <location>
        <begin position="200"/>
        <end position="210"/>
    </location>
</feature>
<dbReference type="EMBL" id="KQ086193">
    <property type="protein sequence ID" value="KLO06604.1"/>
    <property type="molecule type" value="Genomic_DNA"/>
</dbReference>
<evidence type="ECO:0000256" key="3">
    <source>
        <dbReference type="ARBA" id="ARBA00022692"/>
    </source>
</evidence>
<dbReference type="Proteomes" id="UP000053477">
    <property type="component" value="Unassembled WGS sequence"/>
</dbReference>
<comment type="subcellular location">
    <subcellularLocation>
        <location evidence="1">Nucleus inner membrane</location>
    </subcellularLocation>
</comment>
<evidence type="ECO:0000313" key="10">
    <source>
        <dbReference type="EMBL" id="KLO06604.1"/>
    </source>
</evidence>
<keyword evidence="5" id="KW-0472">Membrane</keyword>
<feature type="compositionally biased region" description="Basic and acidic residues" evidence="7">
    <location>
        <begin position="164"/>
        <end position="173"/>
    </location>
</feature>
<feature type="domain" description="HeH/LEM" evidence="9">
    <location>
        <begin position="22"/>
        <end position="56"/>
    </location>
</feature>